<protein>
    <submittedName>
        <fullName evidence="1">Uncharacterized protein</fullName>
    </submittedName>
</protein>
<dbReference type="RefSeq" id="WP_044416144.1">
    <property type="nucleotide sequence ID" value="NZ_CP041070.1"/>
</dbReference>
<organism evidence="1 2">
    <name type="scientific">Halarcobacter anaerophilus</name>
    <dbReference type="NCBI Taxonomy" id="877500"/>
    <lineage>
        <taxon>Bacteria</taxon>
        <taxon>Pseudomonadati</taxon>
        <taxon>Campylobacterota</taxon>
        <taxon>Epsilonproteobacteria</taxon>
        <taxon>Campylobacterales</taxon>
        <taxon>Arcobacteraceae</taxon>
        <taxon>Halarcobacter</taxon>
    </lineage>
</organism>
<sequence>MNDQIEVLVLLEITGLKDKERFEKHVKKEGFILVEGENFVYTAKSTTTLFSTKAFILEIFKVALQKQDFQGDANLVFLLNETPYPAYYYDKKTKYFELVKEEEK</sequence>
<comment type="caution">
    <text evidence="1">The sequence shown here is derived from an EMBL/GenBank/DDBJ whole genome shotgun (WGS) entry which is preliminary data.</text>
</comment>
<gene>
    <name evidence="1" type="ORF">CRV06_09885</name>
</gene>
<dbReference type="EMBL" id="PDKO01000008">
    <property type="protein sequence ID" value="RXJ62440.1"/>
    <property type="molecule type" value="Genomic_DNA"/>
</dbReference>
<name>A0A4Q0XXQ5_9BACT</name>
<dbReference type="Proteomes" id="UP000290191">
    <property type="component" value="Unassembled WGS sequence"/>
</dbReference>
<evidence type="ECO:0000313" key="2">
    <source>
        <dbReference type="Proteomes" id="UP000290191"/>
    </source>
</evidence>
<dbReference type="STRING" id="877500.GCA_000935065_01092"/>
<keyword evidence="2" id="KW-1185">Reference proteome</keyword>
<proteinExistence type="predicted"/>
<dbReference type="AlphaFoldDB" id="A0A4Q0XXQ5"/>
<reference evidence="1 2" key="1">
    <citation type="submission" date="2017-10" db="EMBL/GenBank/DDBJ databases">
        <title>Genomics of the genus Arcobacter.</title>
        <authorList>
            <person name="Perez-Cataluna A."/>
            <person name="Figueras M.J."/>
        </authorList>
    </citation>
    <scope>NUCLEOTIDE SEQUENCE [LARGE SCALE GENOMIC DNA]</scope>
    <source>
        <strain evidence="1 2">DSM 24636</strain>
    </source>
</reference>
<evidence type="ECO:0000313" key="1">
    <source>
        <dbReference type="EMBL" id="RXJ62440.1"/>
    </source>
</evidence>
<dbReference type="OrthoDB" id="5347455at2"/>
<accession>A0A4Q0XXQ5</accession>